<keyword evidence="4" id="KW-0804">Transcription</keyword>
<dbReference type="Proteomes" id="UP000256977">
    <property type="component" value="Unassembled WGS sequence"/>
</dbReference>
<evidence type="ECO:0000256" key="2">
    <source>
        <dbReference type="ARBA" id="ARBA00023015"/>
    </source>
</evidence>
<dbReference type="Pfam" id="PF03466">
    <property type="entry name" value="LysR_substrate"/>
    <property type="match status" value="1"/>
</dbReference>
<dbReference type="PANTHER" id="PTHR30126">
    <property type="entry name" value="HTH-TYPE TRANSCRIPTIONAL REGULATOR"/>
    <property type="match status" value="1"/>
</dbReference>
<name>A0A3D9KDF5_9BACL</name>
<dbReference type="InterPro" id="IPR036388">
    <property type="entry name" value="WH-like_DNA-bd_sf"/>
</dbReference>
<evidence type="ECO:0000313" key="7">
    <source>
        <dbReference type="Proteomes" id="UP000256977"/>
    </source>
</evidence>
<dbReference type="Gene3D" id="1.10.10.10">
    <property type="entry name" value="Winged helix-like DNA-binding domain superfamily/Winged helix DNA-binding domain"/>
    <property type="match status" value="1"/>
</dbReference>
<proteinExistence type="inferred from homology"/>
<gene>
    <name evidence="6" type="ORF">DFP98_10640</name>
</gene>
<dbReference type="SUPFAM" id="SSF46785">
    <property type="entry name" value="Winged helix' DNA-binding domain"/>
    <property type="match status" value="1"/>
</dbReference>
<dbReference type="Gene3D" id="3.40.190.10">
    <property type="entry name" value="Periplasmic binding protein-like II"/>
    <property type="match status" value="2"/>
</dbReference>
<evidence type="ECO:0000313" key="6">
    <source>
        <dbReference type="EMBL" id="RED84170.1"/>
    </source>
</evidence>
<dbReference type="InterPro" id="IPR005119">
    <property type="entry name" value="LysR_subst-bd"/>
</dbReference>
<dbReference type="GO" id="GO:0000976">
    <property type="term" value="F:transcription cis-regulatory region binding"/>
    <property type="evidence" value="ECO:0007669"/>
    <property type="project" value="TreeGrafter"/>
</dbReference>
<comment type="similarity">
    <text evidence="1">Belongs to the LysR transcriptional regulatory family.</text>
</comment>
<dbReference type="GO" id="GO:0003700">
    <property type="term" value="F:DNA-binding transcription factor activity"/>
    <property type="evidence" value="ECO:0007669"/>
    <property type="project" value="InterPro"/>
</dbReference>
<dbReference type="RefSeq" id="WP_116060334.1">
    <property type="nucleotide sequence ID" value="NZ_QRDZ01000006.1"/>
</dbReference>
<dbReference type="EMBL" id="QRDZ01000006">
    <property type="protein sequence ID" value="RED84170.1"/>
    <property type="molecule type" value="Genomic_DNA"/>
</dbReference>
<dbReference type="AlphaFoldDB" id="A0A3D9KDF5"/>
<evidence type="ECO:0000256" key="3">
    <source>
        <dbReference type="ARBA" id="ARBA00023125"/>
    </source>
</evidence>
<dbReference type="CDD" id="cd05466">
    <property type="entry name" value="PBP2_LTTR_substrate"/>
    <property type="match status" value="1"/>
</dbReference>
<dbReference type="InterPro" id="IPR036390">
    <property type="entry name" value="WH_DNA-bd_sf"/>
</dbReference>
<dbReference type="PANTHER" id="PTHR30126:SF40">
    <property type="entry name" value="HTH-TYPE TRANSCRIPTIONAL REGULATOR GLTR"/>
    <property type="match status" value="1"/>
</dbReference>
<feature type="domain" description="HTH lysR-type" evidence="5">
    <location>
        <begin position="1"/>
        <end position="58"/>
    </location>
</feature>
<protein>
    <submittedName>
        <fullName evidence="6">DNA-binding transcriptional LysR family regulator</fullName>
    </submittedName>
</protein>
<dbReference type="InterPro" id="IPR000847">
    <property type="entry name" value="LysR_HTH_N"/>
</dbReference>
<reference evidence="6 7" key="1">
    <citation type="submission" date="2018-07" db="EMBL/GenBank/DDBJ databases">
        <title>Genomic Encyclopedia of Type Strains, Phase III (KMG-III): the genomes of soil and plant-associated and newly described type strains.</title>
        <authorList>
            <person name="Whitman W."/>
        </authorList>
    </citation>
    <scope>NUCLEOTIDE SEQUENCE [LARGE SCALE GENOMIC DNA]</scope>
    <source>
        <strain evidence="6 7">CECT 7287</strain>
    </source>
</reference>
<comment type="caution">
    <text evidence="6">The sequence shown here is derived from an EMBL/GenBank/DDBJ whole genome shotgun (WGS) entry which is preliminary data.</text>
</comment>
<accession>A0A3D9KDF5</accession>
<sequence>MSLLKLKIVELIDRYKQVTAVADALRMKQPTISFHMKNMESEWGIKLFEARAGRMVLTDAGKSLLPYAMRIGALYEEAETVIGELRDNERALLRIGCTDCAQAAMTRMGWLARVGSFPGSRIAVVTADEDTLYRRLEFGELDLVLGGRRSADPERLPSIELLVSPFMLLLPVDHPLTGAADHALAERLQRYPFVVHAERSLSELVAPWLARHGVASVAGTFDSAQWIVQAVEAGLGLAILPECMLPENARKTASANVPGRPENWTLYAVRNAREGNAELAERAIQALLDL</sequence>
<keyword evidence="2" id="KW-0805">Transcription regulation</keyword>
<evidence type="ECO:0000256" key="1">
    <source>
        <dbReference type="ARBA" id="ARBA00009437"/>
    </source>
</evidence>
<dbReference type="OrthoDB" id="9785745at2"/>
<dbReference type="PROSITE" id="PS50931">
    <property type="entry name" value="HTH_LYSR"/>
    <property type="match status" value="1"/>
</dbReference>
<keyword evidence="7" id="KW-1185">Reference proteome</keyword>
<organism evidence="6 7">
    <name type="scientific">Cohnella phaseoli</name>
    <dbReference type="NCBI Taxonomy" id="456490"/>
    <lineage>
        <taxon>Bacteria</taxon>
        <taxon>Bacillati</taxon>
        <taxon>Bacillota</taxon>
        <taxon>Bacilli</taxon>
        <taxon>Bacillales</taxon>
        <taxon>Paenibacillaceae</taxon>
        <taxon>Cohnella</taxon>
    </lineage>
</organism>
<keyword evidence="3 6" id="KW-0238">DNA-binding</keyword>
<dbReference type="Pfam" id="PF00126">
    <property type="entry name" value="HTH_1"/>
    <property type="match status" value="1"/>
</dbReference>
<evidence type="ECO:0000259" key="5">
    <source>
        <dbReference type="PROSITE" id="PS50931"/>
    </source>
</evidence>
<dbReference type="SUPFAM" id="SSF53850">
    <property type="entry name" value="Periplasmic binding protein-like II"/>
    <property type="match status" value="1"/>
</dbReference>
<evidence type="ECO:0000256" key="4">
    <source>
        <dbReference type="ARBA" id="ARBA00023163"/>
    </source>
</evidence>